<reference evidence="1 2" key="1">
    <citation type="journal article" date="2015" name="Nat. Commun.">
        <title>Production of butyrate from lysine and the Amadori product fructoselysine by a human gut commensal.</title>
        <authorList>
            <person name="Bui T.P."/>
            <person name="Ritari J."/>
            <person name="Boeren S."/>
            <person name="de Waard P."/>
            <person name="Plugge C.M."/>
            <person name="de Vos W.M."/>
        </authorList>
    </citation>
    <scope>NUCLEOTIDE SEQUENCE [LARGE SCALE GENOMIC DNA]</scope>
    <source>
        <strain evidence="1 2">AF211</strain>
    </source>
</reference>
<proteinExistence type="predicted"/>
<evidence type="ECO:0000313" key="2">
    <source>
        <dbReference type="Proteomes" id="UP000064844"/>
    </source>
</evidence>
<gene>
    <name evidence="1" type="ORF">IB211_02476c</name>
</gene>
<dbReference type="EMBL" id="CP011307">
    <property type="protein sequence ID" value="ALP94867.1"/>
    <property type="molecule type" value="Genomic_DNA"/>
</dbReference>
<dbReference type="AlphaFoldDB" id="A0A0S2W6B8"/>
<sequence>MLYFSGRVCYDLAGVRPVTTEISFEALEKMPFPYDMEGSENLSLR</sequence>
<dbReference type="KEGG" id="ibu:IB211_02476c"/>
<protein>
    <submittedName>
        <fullName evidence="1">Uncharacterized protein</fullName>
    </submittedName>
</protein>
<reference evidence="2" key="2">
    <citation type="submission" date="2015-04" db="EMBL/GenBank/DDBJ databases">
        <title>A butyrogenic pathway from the amino acid lysine in a human gut commensal.</title>
        <authorList>
            <person name="de Vos W.M."/>
            <person name="Bui N.T.P."/>
            <person name="Plugge C.M."/>
            <person name="Ritari J."/>
        </authorList>
    </citation>
    <scope>NUCLEOTIDE SEQUENCE [LARGE SCALE GENOMIC DNA]</scope>
    <source>
        <strain evidence="2">AF211</strain>
    </source>
</reference>
<dbReference type="Proteomes" id="UP000064844">
    <property type="component" value="Chromosome"/>
</dbReference>
<keyword evidence="2" id="KW-1185">Reference proteome</keyword>
<evidence type="ECO:0000313" key="1">
    <source>
        <dbReference type="EMBL" id="ALP94867.1"/>
    </source>
</evidence>
<accession>A0A0S2W6B8</accession>
<organism evidence="1 2">
    <name type="scientific">Intestinimonas butyriciproducens</name>
    <dbReference type="NCBI Taxonomy" id="1297617"/>
    <lineage>
        <taxon>Bacteria</taxon>
        <taxon>Bacillati</taxon>
        <taxon>Bacillota</taxon>
        <taxon>Clostridia</taxon>
        <taxon>Eubacteriales</taxon>
        <taxon>Intestinimonas</taxon>
    </lineage>
</organism>
<name>A0A0S2W6B8_9FIRM</name>